<evidence type="ECO:0008006" key="3">
    <source>
        <dbReference type="Google" id="ProtNLM"/>
    </source>
</evidence>
<accession>A0A133V770</accession>
<keyword evidence="2" id="KW-1185">Reference proteome</keyword>
<dbReference type="AlphaFoldDB" id="A0A133V770"/>
<reference evidence="1 2" key="1">
    <citation type="journal article" date="2016" name="Sci. Rep.">
        <title>Metabolic traits of an uncultured archaeal lineage -MSBL1- from brine pools of the Red Sea.</title>
        <authorList>
            <person name="Mwirichia R."/>
            <person name="Alam I."/>
            <person name="Rashid M."/>
            <person name="Vinu M."/>
            <person name="Ba-Alawi W."/>
            <person name="Anthony Kamau A."/>
            <person name="Kamanda Ngugi D."/>
            <person name="Goker M."/>
            <person name="Klenk H.P."/>
            <person name="Bajic V."/>
            <person name="Stingl U."/>
        </authorList>
    </citation>
    <scope>NUCLEOTIDE SEQUENCE [LARGE SCALE GENOMIC DNA]</scope>
    <source>
        <strain evidence="1">SCGC-AAA261F19</strain>
    </source>
</reference>
<protein>
    <recommendedName>
        <fullName evidence="3">Nucleotidyl transferase AbiEii/AbiGii toxin family protein</fullName>
    </recommendedName>
</protein>
<evidence type="ECO:0000313" key="2">
    <source>
        <dbReference type="Proteomes" id="UP000070565"/>
    </source>
</evidence>
<sequence length="209" mass="24139">MPRTKFEADVEKTLEFVVDALVKDDLHYPALTIIGMAAVLIQKQDLLEVERTEDVDILADFIGDIRDLKFTLESLEERELIDGQIITDSAHVVSFFPFGEKPPMSFDFTFPGRNLKDLFDSVRRNAKEKIGEFKETSFYVAKLEDALICKAAVGRTKDKRGLERVIPVLDRKGDVDWDYFWKTARKTHVIRNVEETLKHTNIRELLKGY</sequence>
<comment type="caution">
    <text evidence="1">The sequence shown here is derived from an EMBL/GenBank/DDBJ whole genome shotgun (WGS) entry which is preliminary data.</text>
</comment>
<proteinExistence type="predicted"/>
<organism evidence="1 2">
    <name type="scientific">candidate division MSBL1 archaeon SCGC-AAA261F19</name>
    <dbReference type="NCBI Taxonomy" id="1698275"/>
    <lineage>
        <taxon>Archaea</taxon>
        <taxon>Methanobacteriati</taxon>
        <taxon>Methanobacteriota</taxon>
        <taxon>candidate division MSBL1</taxon>
    </lineage>
</organism>
<dbReference type="EMBL" id="LHXZ01000066">
    <property type="protein sequence ID" value="KXB02256.1"/>
    <property type="molecule type" value="Genomic_DNA"/>
</dbReference>
<gene>
    <name evidence="1" type="ORF">AKJ45_03625</name>
</gene>
<dbReference type="Proteomes" id="UP000070565">
    <property type="component" value="Unassembled WGS sequence"/>
</dbReference>
<name>A0A133V770_9EURY</name>
<evidence type="ECO:0000313" key="1">
    <source>
        <dbReference type="EMBL" id="KXB02256.1"/>
    </source>
</evidence>